<reference evidence="1" key="1">
    <citation type="submission" date="2020-07" db="EMBL/GenBank/DDBJ databases">
        <title>Multicomponent nature underlies the extraordinary mechanical properties of spider dragline silk.</title>
        <authorList>
            <person name="Kono N."/>
            <person name="Nakamura H."/>
            <person name="Mori M."/>
            <person name="Yoshida Y."/>
            <person name="Ohtoshi R."/>
            <person name="Malay A.D."/>
            <person name="Moran D.A.P."/>
            <person name="Tomita M."/>
            <person name="Numata K."/>
            <person name="Arakawa K."/>
        </authorList>
    </citation>
    <scope>NUCLEOTIDE SEQUENCE</scope>
</reference>
<sequence length="120" mass="13427">MSNGWGNLSVCGPAWPVIEQLRDEDRRWTLLELEKASDIEKRTVHRILSNENNDHIVLKGLIDATGTTCIRDKRLGLVDSAIILCTAMQDNIKQSVYGSYSEFGMGRIGAPTVLSRHFVL</sequence>
<evidence type="ECO:0000313" key="1">
    <source>
        <dbReference type="EMBL" id="GFR03724.1"/>
    </source>
</evidence>
<evidence type="ECO:0000313" key="2">
    <source>
        <dbReference type="Proteomes" id="UP000887116"/>
    </source>
</evidence>
<comment type="caution">
    <text evidence="1">The sequence shown here is derived from an EMBL/GenBank/DDBJ whole genome shotgun (WGS) entry which is preliminary data.</text>
</comment>
<organism evidence="1 2">
    <name type="scientific">Trichonephila clavata</name>
    <name type="common">Joro spider</name>
    <name type="synonym">Nephila clavata</name>
    <dbReference type="NCBI Taxonomy" id="2740835"/>
    <lineage>
        <taxon>Eukaryota</taxon>
        <taxon>Metazoa</taxon>
        <taxon>Ecdysozoa</taxon>
        <taxon>Arthropoda</taxon>
        <taxon>Chelicerata</taxon>
        <taxon>Arachnida</taxon>
        <taxon>Araneae</taxon>
        <taxon>Araneomorphae</taxon>
        <taxon>Entelegynae</taxon>
        <taxon>Araneoidea</taxon>
        <taxon>Nephilidae</taxon>
        <taxon>Trichonephila</taxon>
    </lineage>
</organism>
<dbReference type="Proteomes" id="UP000887116">
    <property type="component" value="Unassembled WGS sequence"/>
</dbReference>
<accession>A0A8X6HIJ1</accession>
<protein>
    <submittedName>
        <fullName evidence="1">Uncharacterized protein</fullName>
    </submittedName>
</protein>
<gene>
    <name evidence="1" type="ORF">TNCT_515881</name>
</gene>
<dbReference type="EMBL" id="BMAO01015717">
    <property type="protein sequence ID" value="GFR03724.1"/>
    <property type="molecule type" value="Genomic_DNA"/>
</dbReference>
<dbReference type="AlphaFoldDB" id="A0A8X6HIJ1"/>
<keyword evidence="2" id="KW-1185">Reference proteome</keyword>
<name>A0A8X6HIJ1_TRICU</name>
<proteinExistence type="predicted"/>
<dbReference type="OrthoDB" id="6432475at2759"/>